<dbReference type="SUPFAM" id="SSF53474">
    <property type="entry name" value="alpha/beta-Hydrolases"/>
    <property type="match status" value="1"/>
</dbReference>
<dbReference type="Proteomes" id="UP001276659">
    <property type="component" value="Unassembled WGS sequence"/>
</dbReference>
<sequence>METQKTAKTQHVEANGNKLAYRRLGQSSGTPLVMIQHFRGTMDHWDPAIINQLAAQRPIVLLDNSGVGKSSGEVPTTYAGWAENVIALLAALGIRQVDLLGFSMGGCVAQMVALNAPKLVRKLILAATSPSVGPNTVQGELPPFLRLAHAVTPEENEIAMAETYYYPTADGKAAAKASWERIHERQEDRSDILGEEGTSRQIASFQHWSSPNPTNSFERLHELKMPVFVANGDRDLLMPVPNTWELFQKIEGARLAIYPAAGHGFINQYAETFAGHVKDFLG</sequence>
<dbReference type="InterPro" id="IPR029058">
    <property type="entry name" value="AB_hydrolase_fold"/>
</dbReference>
<evidence type="ECO:0000313" key="3">
    <source>
        <dbReference type="Proteomes" id="UP001276659"/>
    </source>
</evidence>
<dbReference type="PRINTS" id="PR00111">
    <property type="entry name" value="ABHYDROLASE"/>
</dbReference>
<evidence type="ECO:0000259" key="1">
    <source>
        <dbReference type="Pfam" id="PF00561"/>
    </source>
</evidence>
<dbReference type="Gene3D" id="3.40.50.1820">
    <property type="entry name" value="alpha/beta hydrolase"/>
    <property type="match status" value="1"/>
</dbReference>
<keyword evidence="3" id="KW-1185">Reference proteome</keyword>
<dbReference type="PANTHER" id="PTHR43433:SF5">
    <property type="entry name" value="AB HYDROLASE-1 DOMAIN-CONTAINING PROTEIN"/>
    <property type="match status" value="1"/>
</dbReference>
<evidence type="ECO:0000313" key="2">
    <source>
        <dbReference type="EMBL" id="KAK3168972.1"/>
    </source>
</evidence>
<dbReference type="AlphaFoldDB" id="A0AAE0DFK5"/>
<dbReference type="Pfam" id="PF00561">
    <property type="entry name" value="Abhydrolase_1"/>
    <property type="match status" value="1"/>
</dbReference>
<dbReference type="InterPro" id="IPR000073">
    <property type="entry name" value="AB_hydrolase_1"/>
</dbReference>
<organism evidence="2 3">
    <name type="scientific">Lepraria neglecta</name>
    <dbReference type="NCBI Taxonomy" id="209136"/>
    <lineage>
        <taxon>Eukaryota</taxon>
        <taxon>Fungi</taxon>
        <taxon>Dikarya</taxon>
        <taxon>Ascomycota</taxon>
        <taxon>Pezizomycotina</taxon>
        <taxon>Lecanoromycetes</taxon>
        <taxon>OSLEUM clade</taxon>
        <taxon>Lecanoromycetidae</taxon>
        <taxon>Lecanorales</taxon>
        <taxon>Lecanorineae</taxon>
        <taxon>Stereocaulaceae</taxon>
        <taxon>Lepraria</taxon>
    </lineage>
</organism>
<feature type="domain" description="AB hydrolase-1" evidence="1">
    <location>
        <begin position="31"/>
        <end position="263"/>
    </location>
</feature>
<protein>
    <recommendedName>
        <fullName evidence="1">AB hydrolase-1 domain-containing protein</fullName>
    </recommendedName>
</protein>
<reference evidence="2" key="1">
    <citation type="submission" date="2022-11" db="EMBL/GenBank/DDBJ databases">
        <title>Chromosomal genome sequence assembly and mating type (MAT) locus characterization of the leprose asexual lichenized fungus Lepraria neglecta (Nyl.) Erichsen.</title>
        <authorList>
            <person name="Allen J.L."/>
            <person name="Pfeffer B."/>
        </authorList>
    </citation>
    <scope>NUCLEOTIDE SEQUENCE</scope>
    <source>
        <strain evidence="2">Allen 5258</strain>
    </source>
</reference>
<dbReference type="EMBL" id="JASNWA010000010">
    <property type="protein sequence ID" value="KAK3168972.1"/>
    <property type="molecule type" value="Genomic_DNA"/>
</dbReference>
<comment type="caution">
    <text evidence="2">The sequence shown here is derived from an EMBL/GenBank/DDBJ whole genome shotgun (WGS) entry which is preliminary data.</text>
</comment>
<accession>A0AAE0DFK5</accession>
<proteinExistence type="predicted"/>
<name>A0AAE0DFK5_9LECA</name>
<gene>
    <name evidence="2" type="ORF">OEA41_005420</name>
</gene>
<dbReference type="InterPro" id="IPR050471">
    <property type="entry name" value="AB_hydrolase"/>
</dbReference>
<dbReference type="PANTHER" id="PTHR43433">
    <property type="entry name" value="HYDROLASE, ALPHA/BETA FOLD FAMILY PROTEIN"/>
    <property type="match status" value="1"/>
</dbReference>